<dbReference type="OrthoDB" id="7202530at2"/>
<sequence length="231" mass="24866">MRSALPPPKSATDLLMQRAETAGHKGESDAQPTLREVFSETVTDGAALAFMLAQLNPAKGPVLWVSDRLSRRDAGVICMAGLDPKIDILRVDVSRSVDVLWAMEQGLGCATLGAVVGEVWGDPPALDFTASKRLALRSEAHAVPAWLIRRAGHANLSAARARWRLSLLASLPNADDMHAPGQPLWHAHLFRSRWGTPGDWVARAGDGGGDNGGLHLDHRVEGRPMHEARHG</sequence>
<evidence type="ECO:0000313" key="2">
    <source>
        <dbReference type="EMBL" id="AGI71649.1"/>
    </source>
</evidence>
<evidence type="ECO:0000256" key="1">
    <source>
        <dbReference type="SAM" id="MobiDB-lite"/>
    </source>
</evidence>
<proteinExistence type="predicted"/>
<organism evidence="2 3">
    <name type="scientific">Octadecabacter arcticus 238</name>
    <dbReference type="NCBI Taxonomy" id="391616"/>
    <lineage>
        <taxon>Bacteria</taxon>
        <taxon>Pseudomonadati</taxon>
        <taxon>Pseudomonadota</taxon>
        <taxon>Alphaproteobacteria</taxon>
        <taxon>Rhodobacterales</taxon>
        <taxon>Roseobacteraceae</taxon>
        <taxon>Octadecabacter</taxon>
    </lineage>
</organism>
<protein>
    <recommendedName>
        <fullName evidence="4">Protein ImuA</fullName>
    </recommendedName>
</protein>
<dbReference type="Proteomes" id="UP000004688">
    <property type="component" value="Chromosome"/>
</dbReference>
<dbReference type="KEGG" id="oar:OA238_c15100"/>
<dbReference type="HOGENOM" id="CLU_093467_0_0_5"/>
<gene>
    <name evidence="2" type="ORF">OA238_c15100</name>
</gene>
<reference evidence="2 3" key="1">
    <citation type="journal article" date="2013" name="PLoS ONE">
        <title>Poles Apart: Arctic and Antarctic Octadecabacter strains Share High Genome Plasticity and a New Type of Xanthorhodopsin.</title>
        <authorList>
            <person name="Vollmers J."/>
            <person name="Voget S."/>
            <person name="Dietrich S."/>
            <person name="Gollnow K."/>
            <person name="Smits M."/>
            <person name="Meyer K."/>
            <person name="Brinkhoff T."/>
            <person name="Simon M."/>
            <person name="Daniel R."/>
        </authorList>
    </citation>
    <scope>NUCLEOTIDE SEQUENCE [LARGE SCALE GENOMIC DNA]</scope>
    <source>
        <strain evidence="2 3">238</strain>
    </source>
</reference>
<dbReference type="InterPro" id="IPR027417">
    <property type="entry name" value="P-loop_NTPase"/>
</dbReference>
<dbReference type="SUPFAM" id="SSF52540">
    <property type="entry name" value="P-loop containing nucleoside triphosphate hydrolases"/>
    <property type="match status" value="1"/>
</dbReference>
<accession>M9RGA9</accession>
<feature type="region of interest" description="Disordered" evidence="1">
    <location>
        <begin position="211"/>
        <end position="231"/>
    </location>
</feature>
<dbReference type="AlphaFoldDB" id="M9RGA9"/>
<evidence type="ECO:0008006" key="4">
    <source>
        <dbReference type="Google" id="ProtNLM"/>
    </source>
</evidence>
<feature type="compositionally biased region" description="Basic and acidic residues" evidence="1">
    <location>
        <begin position="215"/>
        <end position="231"/>
    </location>
</feature>
<keyword evidence="3" id="KW-1185">Reference proteome</keyword>
<dbReference type="EMBL" id="CP003742">
    <property type="protein sequence ID" value="AGI71649.1"/>
    <property type="molecule type" value="Genomic_DNA"/>
</dbReference>
<dbReference type="Gene3D" id="3.40.50.300">
    <property type="entry name" value="P-loop containing nucleotide triphosphate hydrolases"/>
    <property type="match status" value="1"/>
</dbReference>
<dbReference type="RefSeq" id="WP_015494837.1">
    <property type="nucleotide sequence ID" value="NC_020908.1"/>
</dbReference>
<dbReference type="eggNOG" id="COG4544">
    <property type="taxonomic scope" value="Bacteria"/>
</dbReference>
<evidence type="ECO:0000313" key="3">
    <source>
        <dbReference type="Proteomes" id="UP000004688"/>
    </source>
</evidence>
<dbReference type="STRING" id="391616.OA238_c15100"/>
<name>M9RGA9_9RHOB</name>